<dbReference type="STRING" id="579405.Dd703_1769"/>
<dbReference type="PROSITE" id="PS50977">
    <property type="entry name" value="HTH_TETR_2"/>
    <property type="match status" value="1"/>
</dbReference>
<dbReference type="InterPro" id="IPR036271">
    <property type="entry name" value="Tet_transcr_reg_TetR-rel_C_sf"/>
</dbReference>
<evidence type="ECO:0000256" key="1">
    <source>
        <dbReference type="ARBA" id="ARBA00023125"/>
    </source>
</evidence>
<dbReference type="KEGG" id="dda:Dd703_1769"/>
<dbReference type="Gene3D" id="1.10.357.10">
    <property type="entry name" value="Tetracycline Repressor, domain 2"/>
    <property type="match status" value="1"/>
</dbReference>
<name>C6C4J1_MUSP7</name>
<sequence>MTTAKLTTRQRRNITTRKKLYESALMLMEDTAIEDITISHICTHAGVSVGSFYRHFKTKTDIFVEMYEQADTYFLDKYQVQHLNATALDKILEFFDTYSTYHLKIGLQTVKQLYTCNNKLFIMKGRNMQKMLQLIIEAGQVSGEIDNTDSAEEITQYLFISARGLIYNWCLHDGGFDLREGMRHYMNRLIISIKSLSH</sequence>
<dbReference type="HOGENOM" id="CLU_069356_12_7_6"/>
<proteinExistence type="predicted"/>
<accession>C6C4J1</accession>
<feature type="DNA-binding region" description="H-T-H motif" evidence="2">
    <location>
        <begin position="37"/>
        <end position="56"/>
    </location>
</feature>
<dbReference type="InterPro" id="IPR001647">
    <property type="entry name" value="HTH_TetR"/>
</dbReference>
<dbReference type="InterPro" id="IPR050624">
    <property type="entry name" value="HTH-type_Tx_Regulator"/>
</dbReference>
<evidence type="ECO:0000259" key="3">
    <source>
        <dbReference type="PROSITE" id="PS50977"/>
    </source>
</evidence>
<dbReference type="PANTHER" id="PTHR43479:SF11">
    <property type="entry name" value="ACREF_ENVCD OPERON REPRESSOR-RELATED"/>
    <property type="match status" value="1"/>
</dbReference>
<dbReference type="SUPFAM" id="SSF48498">
    <property type="entry name" value="Tetracyclin repressor-like, C-terminal domain"/>
    <property type="match status" value="1"/>
</dbReference>
<dbReference type="AlphaFoldDB" id="C6C4J1"/>
<dbReference type="PANTHER" id="PTHR43479">
    <property type="entry name" value="ACREF/ENVCD OPERON REPRESSOR-RELATED"/>
    <property type="match status" value="1"/>
</dbReference>
<dbReference type="InterPro" id="IPR009057">
    <property type="entry name" value="Homeodomain-like_sf"/>
</dbReference>
<dbReference type="Proteomes" id="UP000002734">
    <property type="component" value="Chromosome"/>
</dbReference>
<organism evidence="4 5">
    <name type="scientific">Musicola paradisiaca (strain Ech703)</name>
    <name type="common">Dickeya paradisiaca</name>
    <name type="synonym">Dickeya dadantii</name>
    <dbReference type="NCBI Taxonomy" id="579405"/>
    <lineage>
        <taxon>Bacteria</taxon>
        <taxon>Pseudomonadati</taxon>
        <taxon>Pseudomonadota</taxon>
        <taxon>Gammaproteobacteria</taxon>
        <taxon>Enterobacterales</taxon>
        <taxon>Pectobacteriaceae</taxon>
        <taxon>Musicola</taxon>
    </lineage>
</organism>
<dbReference type="GO" id="GO:0003677">
    <property type="term" value="F:DNA binding"/>
    <property type="evidence" value="ECO:0007669"/>
    <property type="project" value="UniProtKB-UniRule"/>
</dbReference>
<dbReference type="SUPFAM" id="SSF46689">
    <property type="entry name" value="Homeodomain-like"/>
    <property type="match status" value="1"/>
</dbReference>
<feature type="domain" description="HTH tetR-type" evidence="3">
    <location>
        <begin position="14"/>
        <end position="74"/>
    </location>
</feature>
<evidence type="ECO:0000313" key="5">
    <source>
        <dbReference type="Proteomes" id="UP000002734"/>
    </source>
</evidence>
<dbReference type="EMBL" id="CP001654">
    <property type="protein sequence ID" value="ACS85565.1"/>
    <property type="molecule type" value="Genomic_DNA"/>
</dbReference>
<protein>
    <submittedName>
        <fullName evidence="4">Transcriptional regulator, TetR family</fullName>
    </submittedName>
</protein>
<keyword evidence="1 2" id="KW-0238">DNA-binding</keyword>
<evidence type="ECO:0000313" key="4">
    <source>
        <dbReference type="EMBL" id="ACS85565.1"/>
    </source>
</evidence>
<gene>
    <name evidence="4" type="ordered locus">Dd703_1769</name>
</gene>
<reference evidence="4" key="1">
    <citation type="submission" date="2009-06" db="EMBL/GenBank/DDBJ databases">
        <title>Complete sequence of Dickeya dadantii Ech703.</title>
        <authorList>
            <consortium name="US DOE Joint Genome Institute"/>
            <person name="Lucas S."/>
            <person name="Copeland A."/>
            <person name="Lapidus A."/>
            <person name="Glavina del Rio T."/>
            <person name="Dalin E."/>
            <person name="Tice H."/>
            <person name="Bruce D."/>
            <person name="Goodwin L."/>
            <person name="Pitluck S."/>
            <person name="Chertkov O."/>
            <person name="Brettin T."/>
            <person name="Detter J.C."/>
            <person name="Han C."/>
            <person name="Larimer F."/>
            <person name="Land M."/>
            <person name="Hauser L."/>
            <person name="Kyrpides N."/>
            <person name="Mikhailova N."/>
            <person name="Balakrishnan V."/>
            <person name="Glasner J."/>
            <person name="Perna N.T."/>
        </authorList>
    </citation>
    <scope>NUCLEOTIDE SEQUENCE [LARGE SCALE GENOMIC DNA]</scope>
    <source>
        <strain evidence="4">Ech703</strain>
    </source>
</reference>
<dbReference type="eggNOG" id="COG1309">
    <property type="taxonomic scope" value="Bacteria"/>
</dbReference>
<evidence type="ECO:0000256" key="2">
    <source>
        <dbReference type="PROSITE-ProRule" id="PRU00335"/>
    </source>
</evidence>
<keyword evidence="5" id="KW-1185">Reference proteome</keyword>
<dbReference type="Pfam" id="PF00440">
    <property type="entry name" value="TetR_N"/>
    <property type="match status" value="1"/>
</dbReference>
<dbReference type="RefSeq" id="WP_012765382.1">
    <property type="nucleotide sequence ID" value="NC_012880.1"/>
</dbReference>